<dbReference type="RefSeq" id="WP_073341002.1">
    <property type="nucleotide sequence ID" value="NZ_FQXM01000060.1"/>
</dbReference>
<dbReference type="InterPro" id="IPR051948">
    <property type="entry name" value="Hsp70_co-chaperone_J-domain"/>
</dbReference>
<keyword evidence="6" id="KW-1185">Reference proteome</keyword>
<keyword evidence="2" id="KW-0143">Chaperone</keyword>
<feature type="transmembrane region" description="Helical" evidence="3">
    <location>
        <begin position="194"/>
        <end position="216"/>
    </location>
</feature>
<keyword evidence="3" id="KW-1133">Transmembrane helix</keyword>
<gene>
    <name evidence="5" type="ORF">SAMN02745207_04241</name>
</gene>
<dbReference type="Gene3D" id="1.10.287.110">
    <property type="entry name" value="DnaJ domain"/>
    <property type="match status" value="1"/>
</dbReference>
<sequence>MAKDYYFILGVAEDATEEEIKSSFRKLVKIWHPDICKRADAKERFLEIGEAYEILNDPIKRKEYDRYKDGYNNSYSYEGSSNTEDFYKNERYAREKAKQYANISVEELLQSIIGGIVDLTYDATKYALMGKRKELQLTFWGKFGIGLKGLVLIISFALVFTGIGAVVSIPIGVITVKSLYKDNKFIGIFNLLKYAVMDIALVMGVISIINFMVWSLT</sequence>
<dbReference type="CDD" id="cd06257">
    <property type="entry name" value="DnaJ"/>
    <property type="match status" value="1"/>
</dbReference>
<dbReference type="Proteomes" id="UP000184447">
    <property type="component" value="Unassembled WGS sequence"/>
</dbReference>
<dbReference type="Pfam" id="PF00226">
    <property type="entry name" value="DnaJ"/>
    <property type="match status" value="1"/>
</dbReference>
<dbReference type="STRING" id="1121316.SAMN02745207_04241"/>
<dbReference type="OrthoDB" id="9779889at2"/>
<evidence type="ECO:0000256" key="2">
    <source>
        <dbReference type="ARBA" id="ARBA00023186"/>
    </source>
</evidence>
<feature type="transmembrane region" description="Helical" evidence="3">
    <location>
        <begin position="150"/>
        <end position="174"/>
    </location>
</feature>
<evidence type="ECO:0000256" key="1">
    <source>
        <dbReference type="ARBA" id="ARBA00022705"/>
    </source>
</evidence>
<dbReference type="GO" id="GO:0036503">
    <property type="term" value="P:ERAD pathway"/>
    <property type="evidence" value="ECO:0007669"/>
    <property type="project" value="TreeGrafter"/>
</dbReference>
<name>A0A1M5Y6C8_9CLOT</name>
<keyword evidence="1" id="KW-0235">DNA replication</keyword>
<dbReference type="SMART" id="SM00271">
    <property type="entry name" value="DnaJ"/>
    <property type="match status" value="1"/>
</dbReference>
<dbReference type="GO" id="GO:0051087">
    <property type="term" value="F:protein-folding chaperone binding"/>
    <property type="evidence" value="ECO:0007669"/>
    <property type="project" value="TreeGrafter"/>
</dbReference>
<dbReference type="SUPFAM" id="SSF46565">
    <property type="entry name" value="Chaperone J-domain"/>
    <property type="match status" value="1"/>
</dbReference>
<dbReference type="InterPro" id="IPR036869">
    <property type="entry name" value="J_dom_sf"/>
</dbReference>
<dbReference type="PRINTS" id="PR00625">
    <property type="entry name" value="JDOMAIN"/>
</dbReference>
<keyword evidence="3" id="KW-0812">Transmembrane</keyword>
<dbReference type="PANTHER" id="PTHR44360:SF1">
    <property type="entry name" value="DNAJ HOMOLOG SUBFAMILY B MEMBER 9"/>
    <property type="match status" value="1"/>
</dbReference>
<dbReference type="PROSITE" id="PS50076">
    <property type="entry name" value="DNAJ_2"/>
    <property type="match status" value="1"/>
</dbReference>
<proteinExistence type="predicted"/>
<dbReference type="PANTHER" id="PTHR44360">
    <property type="entry name" value="DNAJ HOMOLOG SUBFAMILY B MEMBER 9"/>
    <property type="match status" value="1"/>
</dbReference>
<evidence type="ECO:0000256" key="3">
    <source>
        <dbReference type="SAM" id="Phobius"/>
    </source>
</evidence>
<feature type="domain" description="J" evidence="4">
    <location>
        <begin position="4"/>
        <end position="68"/>
    </location>
</feature>
<dbReference type="InterPro" id="IPR001623">
    <property type="entry name" value="DnaJ_domain"/>
</dbReference>
<dbReference type="AlphaFoldDB" id="A0A1M5Y6C8"/>
<accession>A0A1M5Y6C8</accession>
<evidence type="ECO:0000313" key="6">
    <source>
        <dbReference type="Proteomes" id="UP000184447"/>
    </source>
</evidence>
<keyword evidence="3" id="KW-0472">Membrane</keyword>
<protein>
    <submittedName>
        <fullName evidence="5">DnaJ domain-containing protein</fullName>
    </submittedName>
</protein>
<dbReference type="EMBL" id="FQXM01000060">
    <property type="protein sequence ID" value="SHI07641.1"/>
    <property type="molecule type" value="Genomic_DNA"/>
</dbReference>
<dbReference type="GO" id="GO:0051787">
    <property type="term" value="F:misfolded protein binding"/>
    <property type="evidence" value="ECO:0007669"/>
    <property type="project" value="TreeGrafter"/>
</dbReference>
<dbReference type="GO" id="GO:0006260">
    <property type="term" value="P:DNA replication"/>
    <property type="evidence" value="ECO:0007669"/>
    <property type="project" value="UniProtKB-KW"/>
</dbReference>
<reference evidence="5 6" key="1">
    <citation type="submission" date="2016-11" db="EMBL/GenBank/DDBJ databases">
        <authorList>
            <person name="Jaros S."/>
            <person name="Januszkiewicz K."/>
            <person name="Wedrychowicz H."/>
        </authorList>
    </citation>
    <scope>NUCLEOTIDE SEQUENCE [LARGE SCALE GENOMIC DNA]</scope>
    <source>
        <strain evidence="5 6">DSM 8605</strain>
    </source>
</reference>
<organism evidence="5 6">
    <name type="scientific">Clostridium grantii DSM 8605</name>
    <dbReference type="NCBI Taxonomy" id="1121316"/>
    <lineage>
        <taxon>Bacteria</taxon>
        <taxon>Bacillati</taxon>
        <taxon>Bacillota</taxon>
        <taxon>Clostridia</taxon>
        <taxon>Eubacteriales</taxon>
        <taxon>Clostridiaceae</taxon>
        <taxon>Clostridium</taxon>
    </lineage>
</organism>
<evidence type="ECO:0000313" key="5">
    <source>
        <dbReference type="EMBL" id="SHI07641.1"/>
    </source>
</evidence>
<evidence type="ECO:0000259" key="4">
    <source>
        <dbReference type="PROSITE" id="PS50076"/>
    </source>
</evidence>